<feature type="domain" description="SLH" evidence="2">
    <location>
        <begin position="779"/>
        <end position="836"/>
    </location>
</feature>
<evidence type="ECO:0000256" key="1">
    <source>
        <dbReference type="SAM" id="MobiDB-lite"/>
    </source>
</evidence>
<dbReference type="Pfam" id="PF16640">
    <property type="entry name" value="Big_3_5"/>
    <property type="match status" value="1"/>
</dbReference>
<dbReference type="Pfam" id="PF20578">
    <property type="entry name" value="aBig_2"/>
    <property type="match status" value="1"/>
</dbReference>
<dbReference type="InterPro" id="IPR003343">
    <property type="entry name" value="Big_2"/>
</dbReference>
<protein>
    <submittedName>
        <fullName evidence="3">S-layer homology domain-containing protein</fullName>
    </submittedName>
</protein>
<feature type="region of interest" description="Disordered" evidence="1">
    <location>
        <begin position="709"/>
        <end position="753"/>
    </location>
</feature>
<feature type="domain" description="SLH" evidence="2">
    <location>
        <begin position="901"/>
        <end position="962"/>
    </location>
</feature>
<reference evidence="3 4" key="1">
    <citation type="submission" date="2024-09" db="EMBL/GenBank/DDBJ databases">
        <authorList>
            <person name="Sun Q."/>
            <person name="Mori K."/>
        </authorList>
    </citation>
    <scope>NUCLEOTIDE SEQUENCE [LARGE SCALE GENOMIC DNA]</scope>
    <source>
        <strain evidence="3 4">CCM 7759</strain>
    </source>
</reference>
<dbReference type="InterPro" id="IPR013783">
    <property type="entry name" value="Ig-like_fold"/>
</dbReference>
<dbReference type="Pfam" id="PF02368">
    <property type="entry name" value="Big_2"/>
    <property type="match status" value="1"/>
</dbReference>
<proteinExistence type="predicted"/>
<keyword evidence="4" id="KW-1185">Reference proteome</keyword>
<gene>
    <name evidence="3" type="ORF">ACFFK0_03750</name>
</gene>
<dbReference type="InterPro" id="IPR008964">
    <property type="entry name" value="Invasin/intimin_cell_adhesion"/>
</dbReference>
<dbReference type="Gene3D" id="2.60.40.10">
    <property type="entry name" value="Immunoglobulins"/>
    <property type="match status" value="2"/>
</dbReference>
<comment type="caution">
    <text evidence="3">The sequence shown here is derived from an EMBL/GenBank/DDBJ whole genome shotgun (WGS) entry which is preliminary data.</text>
</comment>
<dbReference type="InterPro" id="IPR001119">
    <property type="entry name" value="SLH_dom"/>
</dbReference>
<dbReference type="PROSITE" id="PS51272">
    <property type="entry name" value="SLH"/>
    <property type="match status" value="3"/>
</dbReference>
<dbReference type="InterPro" id="IPR051465">
    <property type="entry name" value="Cell_Envelope_Struct_Comp"/>
</dbReference>
<evidence type="ECO:0000259" key="2">
    <source>
        <dbReference type="PROSITE" id="PS51272"/>
    </source>
</evidence>
<organism evidence="3 4">
    <name type="scientific">Paenibacillus chartarius</name>
    <dbReference type="NCBI Taxonomy" id="747481"/>
    <lineage>
        <taxon>Bacteria</taxon>
        <taxon>Bacillati</taxon>
        <taxon>Bacillota</taxon>
        <taxon>Bacilli</taxon>
        <taxon>Bacillales</taxon>
        <taxon>Paenibacillaceae</taxon>
        <taxon>Paenibacillus</taxon>
    </lineage>
</organism>
<evidence type="ECO:0000313" key="4">
    <source>
        <dbReference type="Proteomes" id="UP001589776"/>
    </source>
</evidence>
<dbReference type="InterPro" id="IPR046780">
    <property type="entry name" value="aBig_2"/>
</dbReference>
<dbReference type="EMBL" id="JBHLWN010000020">
    <property type="protein sequence ID" value="MFC0211573.1"/>
    <property type="molecule type" value="Genomic_DNA"/>
</dbReference>
<sequence length="966" mass="100160">MAVSAFAGSASAAPAAPAFAISQVIKDLNFTNQPAKAASLYSFYLGYINPTLSFSNDPKEFTVSLDGVSSASIYLNRDYGSMNEVADHLNEQLTRLSKPIAAEVGDDGNFSLSTVAVGSSARLIVGGTNGNELFPIAESAGQDAAIKNKIFTVGDGVDTATIALTANETDMATFVSDVNSVLAGSNVNVTAEAKGRSEFTLTSEVTGQASRIDIGGANASDFFAQSSYAGHDVTQTTETVTASTNLPDTSYYAQTVYTTLILISNNPLMGDSPTGTATLTVDNGAPQTKTVSGGIADFATSGLTVGEHTFVFSYSGDANYSSTSLTKTLTTGKDRTVTQLTITPSAANEGETVTLRAEVPTIAPGDPNVTGNVAFYDGANLLGTKALETNNYFTSMTVSNLAAGDHSITAVYEGDPTHLSSTSMAKILKVVNPDVQAVANTKISLKPQYAQGEDEDTVYDNMTLPVFDPVNGVNISWESSDTSVVENNGVVRPPVFFAGEAHVTLKANLTKNGVKDTKTFNLTVQTQAQPALESVAIDQGDFPVTVGQTYSLTATGHYEGQLTNPIAPSAVSWSSSDTNVAAVDANGVLTVLAAGHTKISASYDGIASPPIEVTATQAPTALTASNNPVTITAGTRTPSVITATYSDHSTAVIDSVYINWTSDNTAVATVGVEVVAGIHTAVISGVAAGSTVINAVYGGQTLHIPVTVVAPDDDSSSGGLGGGSSGGSSSTTISSAPTQTEPKSGANPEPDIFQSSVVKTDTNVVHSVETLINAAKNTASTIAPSDTKGHWAEKTVDTFVKLGVIKGYEDGTAKPNQEITRAEFVSILSRIFTVSGTKQVQLNDVGSHWAHDAIEQFASAGVIGGYGDGTFQPDRTISREEMVLILSRIVNMNNVAKDATKGNFADLHDSYASDAIQQAAQAGIISGKDDGNFDPKADSTRAEALTIILNVLNLNTQIKTLLDSLK</sequence>
<dbReference type="SMART" id="SM00635">
    <property type="entry name" value="BID_2"/>
    <property type="match status" value="2"/>
</dbReference>
<dbReference type="PANTHER" id="PTHR43308">
    <property type="entry name" value="OUTER MEMBRANE PROTEIN ALPHA-RELATED"/>
    <property type="match status" value="1"/>
</dbReference>
<dbReference type="RefSeq" id="WP_377468558.1">
    <property type="nucleotide sequence ID" value="NZ_JBHLWN010000020.1"/>
</dbReference>
<accession>A0ABV6DFZ5</accession>
<dbReference type="Pfam" id="PF00395">
    <property type="entry name" value="SLH"/>
    <property type="match status" value="3"/>
</dbReference>
<dbReference type="InterPro" id="IPR032109">
    <property type="entry name" value="Big_3_5"/>
</dbReference>
<dbReference type="Gene3D" id="2.60.40.1080">
    <property type="match status" value="2"/>
</dbReference>
<dbReference type="SUPFAM" id="SSF49373">
    <property type="entry name" value="Invasin/intimin cell-adhesion fragments"/>
    <property type="match status" value="1"/>
</dbReference>
<feature type="domain" description="SLH" evidence="2">
    <location>
        <begin position="837"/>
        <end position="900"/>
    </location>
</feature>
<dbReference type="Proteomes" id="UP001589776">
    <property type="component" value="Unassembled WGS sequence"/>
</dbReference>
<evidence type="ECO:0000313" key="3">
    <source>
        <dbReference type="EMBL" id="MFC0211573.1"/>
    </source>
</evidence>
<name>A0ABV6DFZ5_9BACL</name>